<keyword evidence="9 14" id="KW-0472">Membrane</keyword>
<evidence type="ECO:0000256" key="12">
    <source>
        <dbReference type="ARBA" id="ARBA00032932"/>
    </source>
</evidence>
<evidence type="ECO:0000256" key="5">
    <source>
        <dbReference type="ARBA" id="ARBA00022475"/>
    </source>
</evidence>
<evidence type="ECO:0000256" key="2">
    <source>
        <dbReference type="ARBA" id="ARBA00010621"/>
    </source>
</evidence>
<feature type="transmembrane region" description="Helical" evidence="14">
    <location>
        <begin position="224"/>
        <end position="242"/>
    </location>
</feature>
<dbReference type="GO" id="GO:0005886">
    <property type="term" value="C:plasma membrane"/>
    <property type="evidence" value="ECO:0007669"/>
    <property type="project" value="UniProtKB-SubCell"/>
</dbReference>
<comment type="subcellular location">
    <subcellularLocation>
        <location evidence="1 14">Cell membrane</location>
        <topology evidence="1 14">Multi-pass membrane protein</topology>
    </subcellularLocation>
</comment>
<feature type="transmembrane region" description="Helical" evidence="14">
    <location>
        <begin position="193"/>
        <end position="212"/>
    </location>
</feature>
<dbReference type="GO" id="GO:0046677">
    <property type="term" value="P:response to antibiotic"/>
    <property type="evidence" value="ECO:0007669"/>
    <property type="project" value="UniProtKB-UniRule"/>
</dbReference>
<dbReference type="GO" id="GO:0008360">
    <property type="term" value="P:regulation of cell shape"/>
    <property type="evidence" value="ECO:0007669"/>
    <property type="project" value="UniProtKB-KW"/>
</dbReference>
<evidence type="ECO:0000256" key="11">
    <source>
        <dbReference type="ARBA" id="ARBA00032707"/>
    </source>
</evidence>
<sequence length="273" mass="30247">MLIKSIILGLIQGLTEFLPISSSGHLVIFKSFLDVETQGVIWEIALHFSTLLAIFCVFYKDIFMMFKNACLSCKKIFSGESITNIFKNDPHTRLFLLIVIGTIPTVIIAFSFRNAFESLFSKPGIAGYMLITTGTMLWFTKYDFRTKSSKKNLGIIDALIIGTVQGLAITPGISRSGTTIATATFRGVDRKTAARFSFLLVIPAILGAMAMMTKNAITLKNGEISFLIIGSVVAAITGYISLRVLIRIVNNGKLHFFSYYCWPVGLFVIIYFI</sequence>
<organism evidence="15 16">
    <name type="scientific">Candidatus Scalindua brodae</name>
    <dbReference type="NCBI Taxonomy" id="237368"/>
    <lineage>
        <taxon>Bacteria</taxon>
        <taxon>Pseudomonadati</taxon>
        <taxon>Planctomycetota</taxon>
        <taxon>Candidatus Brocadiia</taxon>
        <taxon>Candidatus Brocadiales</taxon>
        <taxon>Candidatus Scalinduaceae</taxon>
        <taxon>Candidatus Scalindua</taxon>
    </lineage>
</organism>
<proteinExistence type="inferred from homology"/>
<feature type="transmembrane region" description="Helical" evidence="14">
    <location>
        <begin position="152"/>
        <end position="173"/>
    </location>
</feature>
<dbReference type="AlphaFoldDB" id="A0A0B0EE75"/>
<reference evidence="15 16" key="1">
    <citation type="submission" date="2014-10" db="EMBL/GenBank/DDBJ databases">
        <title>Draft genome of anammox bacterium scalindua brodae, obtained using differential coverage binning of sequence data from two enrichment reactors.</title>
        <authorList>
            <person name="Speth D.R."/>
            <person name="Russ L."/>
            <person name="Kartal B."/>
            <person name="Op den Camp H.J."/>
            <person name="Dutilh B.E."/>
            <person name="Jetten M.S."/>
        </authorList>
    </citation>
    <scope>NUCLEOTIDE SEQUENCE [LARGE SCALE GENOMIC DNA]</scope>
    <source>
        <strain evidence="15">RU1</strain>
    </source>
</reference>
<evidence type="ECO:0000313" key="16">
    <source>
        <dbReference type="Proteomes" id="UP000030652"/>
    </source>
</evidence>
<evidence type="ECO:0000256" key="6">
    <source>
        <dbReference type="ARBA" id="ARBA00022692"/>
    </source>
</evidence>
<evidence type="ECO:0000256" key="7">
    <source>
        <dbReference type="ARBA" id="ARBA00022801"/>
    </source>
</evidence>
<evidence type="ECO:0000256" key="8">
    <source>
        <dbReference type="ARBA" id="ARBA00022989"/>
    </source>
</evidence>
<dbReference type="GO" id="GO:0050380">
    <property type="term" value="F:undecaprenyl-diphosphatase activity"/>
    <property type="evidence" value="ECO:0007669"/>
    <property type="project" value="UniProtKB-UniRule"/>
</dbReference>
<dbReference type="Proteomes" id="UP000030652">
    <property type="component" value="Unassembled WGS sequence"/>
</dbReference>
<comment type="catalytic activity">
    <reaction evidence="13 14">
        <text>di-trans,octa-cis-undecaprenyl diphosphate + H2O = di-trans,octa-cis-undecaprenyl phosphate + phosphate + H(+)</text>
        <dbReference type="Rhea" id="RHEA:28094"/>
        <dbReference type="ChEBI" id="CHEBI:15377"/>
        <dbReference type="ChEBI" id="CHEBI:15378"/>
        <dbReference type="ChEBI" id="CHEBI:43474"/>
        <dbReference type="ChEBI" id="CHEBI:58405"/>
        <dbReference type="ChEBI" id="CHEBI:60392"/>
        <dbReference type="EC" id="3.6.1.27"/>
    </reaction>
</comment>
<dbReference type="Pfam" id="PF02673">
    <property type="entry name" value="BacA"/>
    <property type="match status" value="1"/>
</dbReference>
<protein>
    <recommendedName>
        <fullName evidence="4 14">Undecaprenyl-diphosphatase</fullName>
        <ecNumber evidence="3 14">3.6.1.27</ecNumber>
    </recommendedName>
    <alternativeName>
        <fullName evidence="12 14">Bacitracin resistance protein</fullName>
    </alternativeName>
    <alternativeName>
        <fullName evidence="11 14">Undecaprenyl pyrophosphate phosphatase</fullName>
    </alternativeName>
</protein>
<comment type="function">
    <text evidence="14">Catalyzes the dephosphorylation of undecaprenyl diphosphate (UPP). Confers resistance to bacitracin.</text>
</comment>
<keyword evidence="5 14" id="KW-1003">Cell membrane</keyword>
<dbReference type="PATRIC" id="fig|237368.3.peg.4153"/>
<dbReference type="GO" id="GO:0009252">
    <property type="term" value="P:peptidoglycan biosynthetic process"/>
    <property type="evidence" value="ECO:0007669"/>
    <property type="project" value="UniProtKB-KW"/>
</dbReference>
<comment type="miscellaneous">
    <text evidence="14">Bacitracin is thought to be involved in the inhibition of peptidoglycan synthesis by sequestering undecaprenyl diphosphate, thereby reducing the pool of lipid carrier available.</text>
</comment>
<keyword evidence="6 14" id="KW-0812">Transmembrane</keyword>
<dbReference type="EMBL" id="JRYO01000265">
    <property type="protein sequence ID" value="KHE90366.1"/>
    <property type="molecule type" value="Genomic_DNA"/>
</dbReference>
<feature type="transmembrane region" description="Helical" evidence="14">
    <location>
        <begin position="254"/>
        <end position="272"/>
    </location>
</feature>
<dbReference type="PANTHER" id="PTHR30622:SF4">
    <property type="entry name" value="UNDECAPRENYL-DIPHOSPHATASE"/>
    <property type="match status" value="1"/>
</dbReference>
<keyword evidence="7 14" id="KW-0378">Hydrolase</keyword>
<comment type="similarity">
    <text evidence="2 14">Belongs to the UppP family.</text>
</comment>
<evidence type="ECO:0000256" key="1">
    <source>
        <dbReference type="ARBA" id="ARBA00004651"/>
    </source>
</evidence>
<dbReference type="GO" id="GO:0071555">
    <property type="term" value="P:cell wall organization"/>
    <property type="evidence" value="ECO:0007669"/>
    <property type="project" value="UniProtKB-KW"/>
</dbReference>
<dbReference type="InterPro" id="IPR003824">
    <property type="entry name" value="UppP"/>
</dbReference>
<evidence type="ECO:0000256" key="9">
    <source>
        <dbReference type="ARBA" id="ARBA00023136"/>
    </source>
</evidence>
<dbReference type="HAMAP" id="MF_01006">
    <property type="entry name" value="Undec_diphosphatase"/>
    <property type="match status" value="1"/>
</dbReference>
<evidence type="ECO:0000313" key="15">
    <source>
        <dbReference type="EMBL" id="KHE90366.1"/>
    </source>
</evidence>
<dbReference type="eggNOG" id="COG1968">
    <property type="taxonomic scope" value="Bacteria"/>
</dbReference>
<evidence type="ECO:0000256" key="13">
    <source>
        <dbReference type="ARBA" id="ARBA00047594"/>
    </source>
</evidence>
<evidence type="ECO:0000256" key="10">
    <source>
        <dbReference type="ARBA" id="ARBA00023251"/>
    </source>
</evidence>
<evidence type="ECO:0000256" key="14">
    <source>
        <dbReference type="HAMAP-Rule" id="MF_01006"/>
    </source>
</evidence>
<keyword evidence="14" id="KW-0961">Cell wall biogenesis/degradation</keyword>
<keyword evidence="14" id="KW-0573">Peptidoglycan synthesis</keyword>
<dbReference type="EC" id="3.6.1.27" evidence="3 14"/>
<feature type="transmembrane region" description="Helical" evidence="14">
    <location>
        <begin position="94"/>
        <end position="112"/>
    </location>
</feature>
<evidence type="ECO:0000256" key="3">
    <source>
        <dbReference type="ARBA" id="ARBA00012374"/>
    </source>
</evidence>
<feature type="transmembrane region" description="Helical" evidence="14">
    <location>
        <begin position="7"/>
        <end position="28"/>
    </location>
</feature>
<feature type="transmembrane region" description="Helical" evidence="14">
    <location>
        <begin position="124"/>
        <end position="140"/>
    </location>
</feature>
<evidence type="ECO:0000256" key="4">
    <source>
        <dbReference type="ARBA" id="ARBA00021581"/>
    </source>
</evidence>
<comment type="caution">
    <text evidence="15">The sequence shown here is derived from an EMBL/GenBank/DDBJ whole genome shotgun (WGS) entry which is preliminary data.</text>
</comment>
<dbReference type="PANTHER" id="PTHR30622">
    <property type="entry name" value="UNDECAPRENYL-DIPHOSPHATASE"/>
    <property type="match status" value="1"/>
</dbReference>
<name>A0A0B0EE75_9BACT</name>
<keyword evidence="8 14" id="KW-1133">Transmembrane helix</keyword>
<feature type="transmembrane region" description="Helical" evidence="14">
    <location>
        <begin position="40"/>
        <end position="59"/>
    </location>
</feature>
<gene>
    <name evidence="14" type="primary">uppP</name>
    <name evidence="15" type="ORF">SCABRO_03861</name>
</gene>
<keyword evidence="14" id="KW-0133">Cell shape</keyword>
<keyword evidence="10 14" id="KW-0046">Antibiotic resistance</keyword>
<accession>A0A0B0EE75</accession>